<proteinExistence type="inferred from homology"/>
<feature type="compositionally biased region" description="Polar residues" evidence="13">
    <location>
        <begin position="142"/>
        <end position="151"/>
    </location>
</feature>
<dbReference type="InterPro" id="IPR009386">
    <property type="entry name" value="ZapG-like"/>
</dbReference>
<keyword evidence="4" id="KW-0132">Cell division</keyword>
<dbReference type="Pfam" id="PF06295">
    <property type="entry name" value="ZapG-like"/>
    <property type="match status" value="1"/>
</dbReference>
<accession>A0ABN1L317</accession>
<protein>
    <recommendedName>
        <fullName evidence="11">Z-ring associated protein G</fullName>
    </recommendedName>
    <alternativeName>
        <fullName evidence="12">Cell division protein ZapG</fullName>
    </alternativeName>
</protein>
<sequence length="151" mass="16541">MNELIILASLVAGGIIGFFANRLLSSSSKEQRKLVDQATKSEAALEQYKLDVADHLANSAKLLEQMNSTCQTAMKQMHESTQLLQQATHVDVENMPFFSVETQQQLAQTANLRHPKGDSKSQEEVTEAPLDYSGNPSGLFADNTQTVTTAK</sequence>
<dbReference type="RefSeq" id="WP_343814388.1">
    <property type="nucleotide sequence ID" value="NZ_BAAAFA010000001.1"/>
</dbReference>
<evidence type="ECO:0000256" key="9">
    <source>
        <dbReference type="ARBA" id="ARBA00023306"/>
    </source>
</evidence>
<dbReference type="Proteomes" id="UP001500021">
    <property type="component" value="Unassembled WGS sequence"/>
</dbReference>
<evidence type="ECO:0000256" key="1">
    <source>
        <dbReference type="ARBA" id="ARBA00004377"/>
    </source>
</evidence>
<evidence type="ECO:0000256" key="12">
    <source>
        <dbReference type="ARBA" id="ARBA00035727"/>
    </source>
</evidence>
<evidence type="ECO:0000256" key="13">
    <source>
        <dbReference type="SAM" id="MobiDB-lite"/>
    </source>
</evidence>
<evidence type="ECO:0000256" key="8">
    <source>
        <dbReference type="ARBA" id="ARBA00023136"/>
    </source>
</evidence>
<keyword evidence="9" id="KW-0131">Cell cycle</keyword>
<evidence type="ECO:0000313" key="16">
    <source>
        <dbReference type="Proteomes" id="UP001500021"/>
    </source>
</evidence>
<keyword evidence="3" id="KW-0997">Cell inner membrane</keyword>
<evidence type="ECO:0000256" key="5">
    <source>
        <dbReference type="ARBA" id="ARBA00022692"/>
    </source>
</evidence>
<evidence type="ECO:0000256" key="7">
    <source>
        <dbReference type="ARBA" id="ARBA00022989"/>
    </source>
</evidence>
<evidence type="ECO:0000256" key="6">
    <source>
        <dbReference type="ARBA" id="ARBA00022960"/>
    </source>
</evidence>
<feature type="region of interest" description="Disordered" evidence="13">
    <location>
        <begin position="103"/>
        <end position="151"/>
    </location>
</feature>
<gene>
    <name evidence="15" type="ORF">GCM10009111_03930</name>
</gene>
<keyword evidence="6" id="KW-0133">Cell shape</keyword>
<dbReference type="EMBL" id="BAAAFA010000001">
    <property type="protein sequence ID" value="GAA0811429.1"/>
    <property type="molecule type" value="Genomic_DNA"/>
</dbReference>
<comment type="caution">
    <text evidence="15">The sequence shown here is derived from an EMBL/GenBank/DDBJ whole genome shotgun (WGS) entry which is preliminary data.</text>
</comment>
<organism evidence="15 16">
    <name type="scientific">Colwellia asteriadis</name>
    <dbReference type="NCBI Taxonomy" id="517723"/>
    <lineage>
        <taxon>Bacteria</taxon>
        <taxon>Pseudomonadati</taxon>
        <taxon>Pseudomonadota</taxon>
        <taxon>Gammaproteobacteria</taxon>
        <taxon>Alteromonadales</taxon>
        <taxon>Colwelliaceae</taxon>
        <taxon>Colwellia</taxon>
    </lineage>
</organism>
<evidence type="ECO:0000256" key="4">
    <source>
        <dbReference type="ARBA" id="ARBA00022618"/>
    </source>
</evidence>
<dbReference type="PANTHER" id="PTHR39579">
    <property type="entry name" value="INNER MEMBRANE PROTEIN YHCB"/>
    <property type="match status" value="1"/>
</dbReference>
<keyword evidence="8 14" id="KW-0472">Membrane</keyword>
<evidence type="ECO:0000256" key="3">
    <source>
        <dbReference type="ARBA" id="ARBA00022519"/>
    </source>
</evidence>
<comment type="subcellular location">
    <subcellularLocation>
        <location evidence="1">Cell inner membrane</location>
        <topology evidence="1">Single-pass membrane protein</topology>
    </subcellularLocation>
</comment>
<evidence type="ECO:0000256" key="2">
    <source>
        <dbReference type="ARBA" id="ARBA00022475"/>
    </source>
</evidence>
<evidence type="ECO:0000256" key="11">
    <source>
        <dbReference type="ARBA" id="ARBA00035703"/>
    </source>
</evidence>
<comment type="similarity">
    <text evidence="10">Belongs to the ZapG family.</text>
</comment>
<keyword evidence="7 14" id="KW-1133">Transmembrane helix</keyword>
<evidence type="ECO:0000256" key="10">
    <source>
        <dbReference type="ARBA" id="ARBA00035657"/>
    </source>
</evidence>
<keyword evidence="2" id="KW-1003">Cell membrane</keyword>
<keyword evidence="5 14" id="KW-0812">Transmembrane</keyword>
<keyword evidence="16" id="KW-1185">Reference proteome</keyword>
<feature type="transmembrane region" description="Helical" evidence="14">
    <location>
        <begin position="6"/>
        <end position="24"/>
    </location>
</feature>
<evidence type="ECO:0000256" key="14">
    <source>
        <dbReference type="SAM" id="Phobius"/>
    </source>
</evidence>
<dbReference type="PANTHER" id="PTHR39579:SF1">
    <property type="entry name" value="INNER MEMBRANE PROTEIN YHCB"/>
    <property type="match status" value="1"/>
</dbReference>
<name>A0ABN1L317_9GAMM</name>
<reference evidence="15 16" key="1">
    <citation type="journal article" date="2019" name="Int. J. Syst. Evol. Microbiol.">
        <title>The Global Catalogue of Microorganisms (GCM) 10K type strain sequencing project: providing services to taxonomists for standard genome sequencing and annotation.</title>
        <authorList>
            <consortium name="The Broad Institute Genomics Platform"/>
            <consortium name="The Broad Institute Genome Sequencing Center for Infectious Disease"/>
            <person name="Wu L."/>
            <person name="Ma J."/>
        </authorList>
    </citation>
    <scope>NUCLEOTIDE SEQUENCE [LARGE SCALE GENOMIC DNA]</scope>
    <source>
        <strain evidence="15 16">JCM 15608</strain>
    </source>
</reference>
<evidence type="ECO:0000313" key="15">
    <source>
        <dbReference type="EMBL" id="GAA0811429.1"/>
    </source>
</evidence>